<evidence type="ECO:0000259" key="7">
    <source>
        <dbReference type="Pfam" id="PF00931"/>
    </source>
</evidence>
<dbReference type="PANTHER" id="PTHR23155">
    <property type="entry name" value="DISEASE RESISTANCE PROTEIN RP"/>
    <property type="match status" value="1"/>
</dbReference>
<protein>
    <submittedName>
        <fullName evidence="9">Late blight resistance proteinR1B-16</fullName>
    </submittedName>
</protein>
<keyword evidence="5" id="KW-0611">Plant defense</keyword>
<dbReference type="InterPro" id="IPR042197">
    <property type="entry name" value="Apaf_helical"/>
</dbReference>
<proteinExistence type="inferred from homology"/>
<dbReference type="FunFam" id="1.10.10.10:FF:000322">
    <property type="entry name" value="Probable disease resistance protein At1g63360"/>
    <property type="match status" value="1"/>
</dbReference>
<evidence type="ECO:0000256" key="4">
    <source>
        <dbReference type="ARBA" id="ARBA00022741"/>
    </source>
</evidence>
<dbReference type="GO" id="GO:0098542">
    <property type="term" value="P:defense response to other organism"/>
    <property type="evidence" value="ECO:0007669"/>
    <property type="project" value="TreeGrafter"/>
</dbReference>
<dbReference type="PANTHER" id="PTHR23155:SF1193">
    <property type="entry name" value="DISEASE RESISTANCE PROTEIN RPP13-RELATED"/>
    <property type="match status" value="1"/>
</dbReference>
<dbReference type="Gene3D" id="1.10.10.10">
    <property type="entry name" value="Winged helix-like DNA-binding domain superfamily/Winged helix DNA-binding domain"/>
    <property type="match status" value="1"/>
</dbReference>
<keyword evidence="6" id="KW-0067">ATP-binding</keyword>
<keyword evidence="10" id="KW-1185">Reference proteome</keyword>
<sequence>MDDAWTTADWNQLQIALPESNKEGKVLITSRHVEVAQFSIQHRPPYHMRLLTQDESWLLLQYEVFGELECPPELEDLGKLIAKHCCGLPLAIVVIGGILTKKYKADNIPATEGSWIKVSESVSQCLNEDPERRMKKIIGLSYDKLPLNLRDCFLYLAMFPEDFEIPVWKLLRMWIAEGFIQKMSNISLEETAEIYLQHLIDKNLLRVDRRRSDGRVKTCRIHDMLHDFCKNEARMEKENFLKEVKRNNQGLIEPSIDDIENVRRLCIHSDVLKFLSCTLFCLFLQEKKSPWRDKTFQLYRWILDC</sequence>
<dbReference type="SUPFAM" id="SSF52540">
    <property type="entry name" value="P-loop containing nucleoside triphosphate hydrolases"/>
    <property type="match status" value="1"/>
</dbReference>
<dbReference type="InterPro" id="IPR036388">
    <property type="entry name" value="WH-like_DNA-bd_sf"/>
</dbReference>
<dbReference type="EMBL" id="JACGWO010000005">
    <property type="protein sequence ID" value="KAK4428138.1"/>
    <property type="molecule type" value="Genomic_DNA"/>
</dbReference>
<dbReference type="InterPro" id="IPR027417">
    <property type="entry name" value="P-loop_NTPase"/>
</dbReference>
<evidence type="ECO:0000256" key="1">
    <source>
        <dbReference type="ARBA" id="ARBA00008894"/>
    </source>
</evidence>
<name>A0AAE1YDM7_9LAMI</name>
<dbReference type="GO" id="GO:0005524">
    <property type="term" value="F:ATP binding"/>
    <property type="evidence" value="ECO:0007669"/>
    <property type="project" value="UniProtKB-KW"/>
</dbReference>
<dbReference type="Gene3D" id="1.10.8.430">
    <property type="entry name" value="Helical domain of apoptotic protease-activating factors"/>
    <property type="match status" value="1"/>
</dbReference>
<dbReference type="InterPro" id="IPR058922">
    <property type="entry name" value="WHD_DRP"/>
</dbReference>
<feature type="domain" description="Disease resistance protein winged helix" evidence="8">
    <location>
        <begin position="158"/>
        <end position="228"/>
    </location>
</feature>
<dbReference type="GO" id="GO:0043531">
    <property type="term" value="F:ADP binding"/>
    <property type="evidence" value="ECO:0007669"/>
    <property type="project" value="InterPro"/>
</dbReference>
<dbReference type="Pfam" id="PF00931">
    <property type="entry name" value="NB-ARC"/>
    <property type="match status" value="1"/>
</dbReference>
<comment type="caution">
    <text evidence="9">The sequence shown here is derived from an EMBL/GenBank/DDBJ whole genome shotgun (WGS) entry which is preliminary data.</text>
</comment>
<feature type="domain" description="NB-ARC" evidence="7">
    <location>
        <begin position="1"/>
        <end position="66"/>
    </location>
</feature>
<accession>A0AAE1YDM7</accession>
<dbReference type="Pfam" id="PF23559">
    <property type="entry name" value="WHD_DRP"/>
    <property type="match status" value="1"/>
</dbReference>
<evidence type="ECO:0000256" key="5">
    <source>
        <dbReference type="ARBA" id="ARBA00022821"/>
    </source>
</evidence>
<evidence type="ECO:0000313" key="10">
    <source>
        <dbReference type="Proteomes" id="UP001293254"/>
    </source>
</evidence>
<evidence type="ECO:0000313" key="9">
    <source>
        <dbReference type="EMBL" id="KAK4428138.1"/>
    </source>
</evidence>
<dbReference type="AlphaFoldDB" id="A0AAE1YDM7"/>
<evidence type="ECO:0000256" key="3">
    <source>
        <dbReference type="ARBA" id="ARBA00022737"/>
    </source>
</evidence>
<organism evidence="9 10">
    <name type="scientific">Sesamum alatum</name>
    <dbReference type="NCBI Taxonomy" id="300844"/>
    <lineage>
        <taxon>Eukaryota</taxon>
        <taxon>Viridiplantae</taxon>
        <taxon>Streptophyta</taxon>
        <taxon>Embryophyta</taxon>
        <taxon>Tracheophyta</taxon>
        <taxon>Spermatophyta</taxon>
        <taxon>Magnoliopsida</taxon>
        <taxon>eudicotyledons</taxon>
        <taxon>Gunneridae</taxon>
        <taxon>Pentapetalae</taxon>
        <taxon>asterids</taxon>
        <taxon>lamiids</taxon>
        <taxon>Lamiales</taxon>
        <taxon>Pedaliaceae</taxon>
        <taxon>Sesamum</taxon>
    </lineage>
</organism>
<reference evidence="9" key="1">
    <citation type="submission" date="2020-06" db="EMBL/GenBank/DDBJ databases">
        <authorList>
            <person name="Li T."/>
            <person name="Hu X."/>
            <person name="Zhang T."/>
            <person name="Song X."/>
            <person name="Zhang H."/>
            <person name="Dai N."/>
            <person name="Sheng W."/>
            <person name="Hou X."/>
            <person name="Wei L."/>
        </authorList>
    </citation>
    <scope>NUCLEOTIDE SEQUENCE</scope>
    <source>
        <strain evidence="9">3651</strain>
        <tissue evidence="9">Leaf</tissue>
    </source>
</reference>
<keyword evidence="2" id="KW-0433">Leucine-rich repeat</keyword>
<dbReference type="InterPro" id="IPR044974">
    <property type="entry name" value="Disease_R_plants"/>
</dbReference>
<evidence type="ECO:0000256" key="2">
    <source>
        <dbReference type="ARBA" id="ARBA00022614"/>
    </source>
</evidence>
<dbReference type="InterPro" id="IPR002182">
    <property type="entry name" value="NB-ARC"/>
</dbReference>
<keyword evidence="4" id="KW-0547">Nucleotide-binding</keyword>
<reference evidence="9" key="2">
    <citation type="journal article" date="2024" name="Plant">
        <title>Genomic evolution and insights into agronomic trait innovations of Sesamum species.</title>
        <authorList>
            <person name="Miao H."/>
            <person name="Wang L."/>
            <person name="Qu L."/>
            <person name="Liu H."/>
            <person name="Sun Y."/>
            <person name="Le M."/>
            <person name="Wang Q."/>
            <person name="Wei S."/>
            <person name="Zheng Y."/>
            <person name="Lin W."/>
            <person name="Duan Y."/>
            <person name="Cao H."/>
            <person name="Xiong S."/>
            <person name="Wang X."/>
            <person name="Wei L."/>
            <person name="Li C."/>
            <person name="Ma Q."/>
            <person name="Ju M."/>
            <person name="Zhao R."/>
            <person name="Li G."/>
            <person name="Mu C."/>
            <person name="Tian Q."/>
            <person name="Mei H."/>
            <person name="Zhang T."/>
            <person name="Gao T."/>
            <person name="Zhang H."/>
        </authorList>
    </citation>
    <scope>NUCLEOTIDE SEQUENCE</scope>
    <source>
        <strain evidence="9">3651</strain>
    </source>
</reference>
<comment type="similarity">
    <text evidence="1">Belongs to the disease resistance NB-LRR family.</text>
</comment>
<evidence type="ECO:0000256" key="6">
    <source>
        <dbReference type="ARBA" id="ARBA00022840"/>
    </source>
</evidence>
<dbReference type="Proteomes" id="UP001293254">
    <property type="component" value="Unassembled WGS sequence"/>
</dbReference>
<evidence type="ECO:0000259" key="8">
    <source>
        <dbReference type="Pfam" id="PF23559"/>
    </source>
</evidence>
<gene>
    <name evidence="9" type="ORF">Salat_1582800</name>
</gene>
<keyword evidence="3" id="KW-0677">Repeat</keyword>